<evidence type="ECO:0000313" key="1">
    <source>
        <dbReference type="EMBL" id="CAG7580576.1"/>
    </source>
</evidence>
<proteinExistence type="predicted"/>
<reference evidence="1" key="1">
    <citation type="submission" date="2021-06" db="EMBL/GenBank/DDBJ databases">
        <authorList>
            <person name="Gannon L."/>
            <person name="Redgwell R T."/>
            <person name="Michniewski S."/>
            <person name="Harrison D C."/>
            <person name="Millard A."/>
        </authorList>
    </citation>
    <scope>NUCLEOTIDE SEQUENCE</scope>
</reference>
<organism evidence="1">
    <name type="scientific">uncultured marine phage</name>
    <dbReference type="NCBI Taxonomy" id="707152"/>
    <lineage>
        <taxon>Viruses</taxon>
        <taxon>environmental samples</taxon>
    </lineage>
</organism>
<protein>
    <submittedName>
        <fullName evidence="1">Uncharacterized protein</fullName>
    </submittedName>
</protein>
<name>A0A8D9CCA9_9VIRU</name>
<dbReference type="EMBL" id="OU342829">
    <property type="protein sequence ID" value="CAG7580576.1"/>
    <property type="molecule type" value="Genomic_DNA"/>
</dbReference>
<sequence length="86" mass="10025">MKYLKKFENWEESDWFKVGDVVRKKDGESFMKLVDGEFEPVETATVVEVDVYGNLQSVNLDGVVIKKEDGRLIYNEHGSEYLELVY</sequence>
<gene>
    <name evidence="1" type="ORF">SLAVMIC_00483</name>
</gene>
<accession>A0A8D9CCA9</accession>